<proteinExistence type="predicted"/>
<name>A0ABW3WJ17_9FLAO</name>
<dbReference type="GO" id="GO:0003677">
    <property type="term" value="F:DNA binding"/>
    <property type="evidence" value="ECO:0007669"/>
    <property type="project" value="UniProtKB-KW"/>
</dbReference>
<dbReference type="InterPro" id="IPR000551">
    <property type="entry name" value="MerR-type_HTH_dom"/>
</dbReference>
<dbReference type="SUPFAM" id="SSF46955">
    <property type="entry name" value="Putative DNA-binding domain"/>
    <property type="match status" value="1"/>
</dbReference>
<keyword evidence="2" id="KW-0238">DNA-binding</keyword>
<dbReference type="InterPro" id="IPR009061">
    <property type="entry name" value="DNA-bd_dom_put_sf"/>
</dbReference>
<protein>
    <submittedName>
        <fullName evidence="2">MerR family DNA-binding transcriptional regulator</fullName>
    </submittedName>
</protein>
<dbReference type="RefSeq" id="WP_386806984.1">
    <property type="nucleotide sequence ID" value="NZ_JBHTMV010000001.1"/>
</dbReference>
<gene>
    <name evidence="2" type="ORF">ACFQ5N_01015</name>
</gene>
<dbReference type="Proteomes" id="UP001597241">
    <property type="component" value="Unassembled WGS sequence"/>
</dbReference>
<organism evidence="2 3">
    <name type="scientific">Lutibacter holmesii</name>
    <dbReference type="NCBI Taxonomy" id="1137985"/>
    <lineage>
        <taxon>Bacteria</taxon>
        <taxon>Pseudomonadati</taxon>
        <taxon>Bacteroidota</taxon>
        <taxon>Flavobacteriia</taxon>
        <taxon>Flavobacteriales</taxon>
        <taxon>Flavobacteriaceae</taxon>
        <taxon>Lutibacter</taxon>
    </lineage>
</organism>
<evidence type="ECO:0000313" key="2">
    <source>
        <dbReference type="EMBL" id="MFD1292400.1"/>
    </source>
</evidence>
<dbReference type="Pfam" id="PF00376">
    <property type="entry name" value="MerR"/>
    <property type="match status" value="1"/>
</dbReference>
<evidence type="ECO:0000259" key="1">
    <source>
        <dbReference type="PROSITE" id="PS50937"/>
    </source>
</evidence>
<reference evidence="3" key="1">
    <citation type="journal article" date="2019" name="Int. J. Syst. Evol. Microbiol.">
        <title>The Global Catalogue of Microorganisms (GCM) 10K type strain sequencing project: providing services to taxonomists for standard genome sequencing and annotation.</title>
        <authorList>
            <consortium name="The Broad Institute Genomics Platform"/>
            <consortium name="The Broad Institute Genome Sequencing Center for Infectious Disease"/>
            <person name="Wu L."/>
            <person name="Ma J."/>
        </authorList>
    </citation>
    <scope>NUCLEOTIDE SEQUENCE [LARGE SCALE GENOMIC DNA]</scope>
    <source>
        <strain evidence="3">CCUG 62221</strain>
    </source>
</reference>
<keyword evidence="3" id="KW-1185">Reference proteome</keyword>
<sequence length="33" mass="3879">MRKEVSKILKVSIVTLHNWDKLGVIQPYRIGKK</sequence>
<evidence type="ECO:0000313" key="3">
    <source>
        <dbReference type="Proteomes" id="UP001597241"/>
    </source>
</evidence>
<feature type="domain" description="HTH merR-type" evidence="1">
    <location>
        <begin position="1"/>
        <end position="33"/>
    </location>
</feature>
<dbReference type="EMBL" id="JBHTMV010000001">
    <property type="protein sequence ID" value="MFD1292400.1"/>
    <property type="molecule type" value="Genomic_DNA"/>
</dbReference>
<accession>A0ABW3WJ17</accession>
<dbReference type="Gene3D" id="1.10.1660.10">
    <property type="match status" value="1"/>
</dbReference>
<comment type="caution">
    <text evidence="2">The sequence shown here is derived from an EMBL/GenBank/DDBJ whole genome shotgun (WGS) entry which is preliminary data.</text>
</comment>
<dbReference type="PROSITE" id="PS50937">
    <property type="entry name" value="HTH_MERR_2"/>
    <property type="match status" value="1"/>
</dbReference>